<evidence type="ECO:0000313" key="2">
    <source>
        <dbReference type="EMBL" id="KAL1225022.1"/>
    </source>
</evidence>
<dbReference type="Pfam" id="PF13963">
    <property type="entry name" value="Transpos_assoc"/>
    <property type="match status" value="1"/>
</dbReference>
<comment type="caution">
    <text evidence="2">The sequence shown here is derived from an EMBL/GenBank/DDBJ whole genome shotgun (WGS) entry which is preliminary data.</text>
</comment>
<reference evidence="2 3" key="1">
    <citation type="submission" date="2024-04" db="EMBL/GenBank/DDBJ databases">
        <title>Genome assembly C_amara_ONT_v2.</title>
        <authorList>
            <person name="Yant L."/>
            <person name="Moore C."/>
            <person name="Slenker M."/>
        </authorList>
    </citation>
    <scope>NUCLEOTIDE SEQUENCE [LARGE SCALE GENOMIC DNA]</scope>
    <source>
        <tissue evidence="2">Leaf</tissue>
    </source>
</reference>
<dbReference type="PANTHER" id="PTHR10775:SF185">
    <property type="entry name" value="OS08G0208400 PROTEIN"/>
    <property type="match status" value="1"/>
</dbReference>
<proteinExistence type="predicted"/>
<dbReference type="PANTHER" id="PTHR10775">
    <property type="entry name" value="OS08G0208400 PROTEIN"/>
    <property type="match status" value="1"/>
</dbReference>
<accession>A0ABD1C6F7</accession>
<protein>
    <recommendedName>
        <fullName evidence="1">Transposase-associated domain-containing protein</fullName>
    </recommendedName>
</protein>
<evidence type="ECO:0000313" key="3">
    <source>
        <dbReference type="Proteomes" id="UP001558713"/>
    </source>
</evidence>
<gene>
    <name evidence="2" type="ORF">V5N11_002801</name>
</gene>
<keyword evidence="3" id="KW-1185">Reference proteome</keyword>
<sequence length="419" mass="49168">MSGNFREWMYKRIDEETRNFSEEFKTGVDQFMAFANSQPLAQSNGGKFFCPCSVCKNDKFLLGTRIWNHLYSRGFMPDYYVWYKHGEEINMDIGTSYVDISGNEEVGNVVEDRYVDMVNDAFRYNVSFDDNYHQDGSYQNVEEPVRNHSKKFYNLLEGAKNPLYDGCREGHSQLSLAARLMQNKADHNMSEKLVDSFCEILSEYLPEGNQCTGSHYETEKLMRNLGLPYHTIDVCINNCMIFWKDDEKENKCLFCGAKRWKPKEDRRRSKVPYSRMWYLPIGDRLKRMYQSEKTAAAMRWHAEHQSKEGEMCHPSDAAEWRYFQDQHPRFSEEPRNVYLGLCTDGFNPFGMSNNHSLWHVILTPYNLPPNMCMNTEYLFLTILNSGPNHPRASLDIFLQPLIEELKSFGILESMHTMYP</sequence>
<dbReference type="InterPro" id="IPR029480">
    <property type="entry name" value="Transpos_assoc"/>
</dbReference>
<name>A0ABD1C6F7_CARAN</name>
<dbReference type="EMBL" id="JBANAX010000042">
    <property type="protein sequence ID" value="KAL1225022.1"/>
    <property type="molecule type" value="Genomic_DNA"/>
</dbReference>
<dbReference type="AlphaFoldDB" id="A0ABD1C6F7"/>
<evidence type="ECO:0000259" key="1">
    <source>
        <dbReference type="Pfam" id="PF13963"/>
    </source>
</evidence>
<dbReference type="InterPro" id="IPR004242">
    <property type="entry name" value="Transposase_21"/>
</dbReference>
<organism evidence="2 3">
    <name type="scientific">Cardamine amara subsp. amara</name>
    <dbReference type="NCBI Taxonomy" id="228776"/>
    <lineage>
        <taxon>Eukaryota</taxon>
        <taxon>Viridiplantae</taxon>
        <taxon>Streptophyta</taxon>
        <taxon>Embryophyta</taxon>
        <taxon>Tracheophyta</taxon>
        <taxon>Spermatophyta</taxon>
        <taxon>Magnoliopsida</taxon>
        <taxon>eudicotyledons</taxon>
        <taxon>Gunneridae</taxon>
        <taxon>Pentapetalae</taxon>
        <taxon>rosids</taxon>
        <taxon>malvids</taxon>
        <taxon>Brassicales</taxon>
        <taxon>Brassicaceae</taxon>
        <taxon>Cardamineae</taxon>
        <taxon>Cardamine</taxon>
    </lineage>
</organism>
<dbReference type="Pfam" id="PF02992">
    <property type="entry name" value="Transposase_21"/>
    <property type="match status" value="1"/>
</dbReference>
<dbReference type="Proteomes" id="UP001558713">
    <property type="component" value="Unassembled WGS sequence"/>
</dbReference>
<feature type="domain" description="Transposase-associated" evidence="1">
    <location>
        <begin position="6"/>
        <end position="87"/>
    </location>
</feature>